<dbReference type="Gene3D" id="1.25.10.10">
    <property type="entry name" value="Leucine-rich Repeat Variant"/>
    <property type="match status" value="1"/>
</dbReference>
<proteinExistence type="predicted"/>
<reference evidence="2" key="1">
    <citation type="journal article" date="2019" name="Int. J. Syst. Evol. Microbiol.">
        <title>The Global Catalogue of Microorganisms (GCM) 10K type strain sequencing project: providing services to taxonomists for standard genome sequencing and annotation.</title>
        <authorList>
            <consortium name="The Broad Institute Genomics Platform"/>
            <consortium name="The Broad Institute Genome Sequencing Center for Infectious Disease"/>
            <person name="Wu L."/>
            <person name="Ma J."/>
        </authorList>
    </citation>
    <scope>NUCLEOTIDE SEQUENCE [LARGE SCALE GENOMIC DNA]</scope>
    <source>
        <strain evidence="2">CECT 8064</strain>
    </source>
</reference>
<dbReference type="EMBL" id="JBHSFS010000042">
    <property type="protein sequence ID" value="MFC4518300.1"/>
    <property type="molecule type" value="Genomic_DNA"/>
</dbReference>
<dbReference type="Proteomes" id="UP001595990">
    <property type="component" value="Unassembled WGS sequence"/>
</dbReference>
<keyword evidence="2" id="KW-1185">Reference proteome</keyword>
<dbReference type="SUPFAM" id="SSF48371">
    <property type="entry name" value="ARM repeat"/>
    <property type="match status" value="1"/>
</dbReference>
<name>A0ABV9BXB7_9ACTN</name>
<comment type="caution">
    <text evidence="1">The sequence shown here is derived from an EMBL/GenBank/DDBJ whole genome shotgun (WGS) entry which is preliminary data.</text>
</comment>
<organism evidence="1 2">
    <name type="scientific">Streptomyces ehimensis</name>
    <dbReference type="NCBI Taxonomy" id="68195"/>
    <lineage>
        <taxon>Bacteria</taxon>
        <taxon>Bacillati</taxon>
        <taxon>Actinomycetota</taxon>
        <taxon>Actinomycetes</taxon>
        <taxon>Kitasatosporales</taxon>
        <taxon>Streptomycetaceae</taxon>
        <taxon>Streptomyces</taxon>
    </lineage>
</organism>
<accession>A0ABV9BXB7</accession>
<sequence>MRWRFAQAFRASTWDTDAQVREAACRALLRAPASDPAPPSDALTACLSHSKEAVRVTAAVQLTPRDEHRGDVMPGALDGTIDRTPPCYWPLQDVWRHRQNQ</sequence>
<protein>
    <recommendedName>
        <fullName evidence="3">HEAT repeat domain-containing protein</fullName>
    </recommendedName>
</protein>
<evidence type="ECO:0000313" key="1">
    <source>
        <dbReference type="EMBL" id="MFC4518300.1"/>
    </source>
</evidence>
<evidence type="ECO:0008006" key="3">
    <source>
        <dbReference type="Google" id="ProtNLM"/>
    </source>
</evidence>
<dbReference type="InterPro" id="IPR011989">
    <property type="entry name" value="ARM-like"/>
</dbReference>
<gene>
    <name evidence="1" type="ORF">ACFPEN_36215</name>
</gene>
<dbReference type="RefSeq" id="WP_417924576.1">
    <property type="nucleotide sequence ID" value="NZ_JBHSFS010000042.1"/>
</dbReference>
<dbReference type="InterPro" id="IPR016024">
    <property type="entry name" value="ARM-type_fold"/>
</dbReference>
<evidence type="ECO:0000313" key="2">
    <source>
        <dbReference type="Proteomes" id="UP001595990"/>
    </source>
</evidence>